<dbReference type="NCBIfam" id="TIGR00172">
    <property type="entry name" value="maf"/>
    <property type="match status" value="1"/>
</dbReference>
<dbReference type="GO" id="GO:0009117">
    <property type="term" value="P:nucleotide metabolic process"/>
    <property type="evidence" value="ECO:0007669"/>
    <property type="project" value="UniProtKB-KW"/>
</dbReference>
<evidence type="ECO:0000256" key="3">
    <source>
        <dbReference type="HAMAP-Rule" id="MF_00528"/>
    </source>
</evidence>
<sequence length="225" mass="23467">MVVHSLVLASASPARLGLLRATGIDPRVVVSDVDEKAVESAARQRDPQLSPAQLAQLLADAKGAVVASHLRDESGGTAAGEADAEQPRWVLACDSVLEVDGQVHGKPGTPEVARERWQQVRGRSAVLHTGHHLVDLRDGRTAGAPASATVHFASVTDAEIDGYVATGEPLHVAGGFTLDGLGAPFVESIEGHPSTVIGLCLPLLRRLLADLGVDWWQVASAQSLG</sequence>
<keyword evidence="3" id="KW-0546">Nucleotide metabolism</keyword>
<dbReference type="Gene3D" id="3.90.950.10">
    <property type="match status" value="1"/>
</dbReference>
<dbReference type="EMBL" id="FWXN01000004">
    <property type="protein sequence ID" value="SMC51222.1"/>
    <property type="molecule type" value="Genomic_DNA"/>
</dbReference>
<organism evidence="5 6">
    <name type="scientific">Janibacter indicus</name>
    <dbReference type="NCBI Taxonomy" id="857417"/>
    <lineage>
        <taxon>Bacteria</taxon>
        <taxon>Bacillati</taxon>
        <taxon>Actinomycetota</taxon>
        <taxon>Actinomycetes</taxon>
        <taxon>Micrococcales</taxon>
        <taxon>Intrasporangiaceae</taxon>
        <taxon>Janibacter</taxon>
    </lineage>
</organism>
<dbReference type="AlphaFoldDB" id="A0A1W1ZSL1"/>
<comment type="subcellular location">
    <subcellularLocation>
        <location evidence="3">Cytoplasm</location>
    </subcellularLocation>
</comment>
<dbReference type="InterPro" id="IPR003697">
    <property type="entry name" value="Maf-like"/>
</dbReference>
<accession>A0A1W1ZSL1</accession>
<dbReference type="PIRSF" id="PIRSF006305">
    <property type="entry name" value="Maf"/>
    <property type="match status" value="1"/>
</dbReference>
<dbReference type="EMBL" id="CP062789">
    <property type="protein sequence ID" value="QOK21986.1"/>
    <property type="molecule type" value="Genomic_DNA"/>
</dbReference>
<dbReference type="InterPro" id="IPR029001">
    <property type="entry name" value="ITPase-like_fam"/>
</dbReference>
<dbReference type="CDD" id="cd00555">
    <property type="entry name" value="Maf"/>
    <property type="match status" value="1"/>
</dbReference>
<comment type="caution">
    <text evidence="3">Lacks conserved residue(s) required for the propagation of feature annotation.</text>
</comment>
<dbReference type="Proteomes" id="UP000192634">
    <property type="component" value="Unassembled WGS sequence"/>
</dbReference>
<dbReference type="Pfam" id="PF02545">
    <property type="entry name" value="Maf"/>
    <property type="match status" value="1"/>
</dbReference>
<keyword evidence="3" id="KW-0963">Cytoplasm</keyword>
<feature type="active site" description="Proton acceptor" evidence="3">
    <location>
        <position position="94"/>
    </location>
</feature>
<dbReference type="HAMAP" id="MF_00528">
    <property type="entry name" value="Maf"/>
    <property type="match status" value="1"/>
</dbReference>
<protein>
    <recommendedName>
        <fullName evidence="3">Nucleoside triphosphate pyrophosphatase</fullName>
        <ecNumber evidence="3">3.6.1.9</ecNumber>
    </recommendedName>
    <alternativeName>
        <fullName evidence="3">Nucleotide pyrophosphatase</fullName>
        <shortName evidence="3">Nucleotide PPase</shortName>
    </alternativeName>
</protein>
<dbReference type="SUPFAM" id="SSF52972">
    <property type="entry name" value="ITPase-like"/>
    <property type="match status" value="1"/>
</dbReference>
<evidence type="ECO:0000313" key="7">
    <source>
        <dbReference type="Proteomes" id="UP000593998"/>
    </source>
</evidence>
<comment type="catalytic activity">
    <reaction evidence="3">
        <text>a 2'-deoxyribonucleoside 5'-triphosphate + H2O = a 2'-deoxyribonucleoside 5'-phosphate + diphosphate + H(+)</text>
        <dbReference type="Rhea" id="RHEA:44644"/>
        <dbReference type="ChEBI" id="CHEBI:15377"/>
        <dbReference type="ChEBI" id="CHEBI:15378"/>
        <dbReference type="ChEBI" id="CHEBI:33019"/>
        <dbReference type="ChEBI" id="CHEBI:61560"/>
        <dbReference type="ChEBI" id="CHEBI:65317"/>
        <dbReference type="EC" id="3.6.1.9"/>
    </reaction>
</comment>
<dbReference type="EC" id="3.6.1.9" evidence="3"/>
<evidence type="ECO:0000256" key="1">
    <source>
        <dbReference type="ARBA" id="ARBA00001968"/>
    </source>
</evidence>
<gene>
    <name evidence="4" type="primary">maf</name>
    <name evidence="4" type="ORF">IGS73_12830</name>
    <name evidence="5" type="ORF">SAMN06296429_104203</name>
</gene>
<dbReference type="GO" id="GO:0047429">
    <property type="term" value="F:nucleoside triphosphate diphosphatase activity"/>
    <property type="evidence" value="ECO:0007669"/>
    <property type="project" value="UniProtKB-EC"/>
</dbReference>
<evidence type="ECO:0000256" key="2">
    <source>
        <dbReference type="ARBA" id="ARBA00022801"/>
    </source>
</evidence>
<dbReference type="GO" id="GO:0005737">
    <property type="term" value="C:cytoplasm"/>
    <property type="evidence" value="ECO:0007669"/>
    <property type="project" value="UniProtKB-SubCell"/>
</dbReference>
<dbReference type="PANTHER" id="PTHR43213:SF5">
    <property type="entry name" value="BIFUNCTIONAL DTTP_UTP PYROPHOSPHATASE_METHYLTRANSFERASE PROTEIN-RELATED"/>
    <property type="match status" value="1"/>
</dbReference>
<evidence type="ECO:0000313" key="4">
    <source>
        <dbReference type="EMBL" id="QOK21986.1"/>
    </source>
</evidence>
<comment type="function">
    <text evidence="3">Nucleoside triphosphate pyrophosphatase. May have a dual role in cell division arrest and in preventing the incorporation of modified nucleotides into cellular nucleic acids.</text>
</comment>
<keyword evidence="2 3" id="KW-0378">Hydrolase</keyword>
<dbReference type="Proteomes" id="UP000593998">
    <property type="component" value="Chromosome"/>
</dbReference>
<dbReference type="OrthoDB" id="3527985at2"/>
<reference evidence="5 6" key="1">
    <citation type="submission" date="2017-04" db="EMBL/GenBank/DDBJ databases">
        <authorList>
            <person name="Afonso C.L."/>
            <person name="Miller P.J."/>
            <person name="Scott M.A."/>
            <person name="Spackman E."/>
            <person name="Goraichik I."/>
            <person name="Dimitrov K.M."/>
            <person name="Suarez D.L."/>
            <person name="Swayne D.E."/>
        </authorList>
    </citation>
    <scope>NUCLEOTIDE SEQUENCE [LARGE SCALE GENOMIC DNA]</scope>
    <source>
        <strain evidence="5 6">CGMCC 1.12511</strain>
    </source>
</reference>
<comment type="catalytic activity">
    <reaction evidence="3">
        <text>a ribonucleoside 5'-triphosphate + H2O = a ribonucleoside 5'-phosphate + diphosphate + H(+)</text>
        <dbReference type="Rhea" id="RHEA:23996"/>
        <dbReference type="ChEBI" id="CHEBI:15377"/>
        <dbReference type="ChEBI" id="CHEBI:15378"/>
        <dbReference type="ChEBI" id="CHEBI:33019"/>
        <dbReference type="ChEBI" id="CHEBI:58043"/>
        <dbReference type="ChEBI" id="CHEBI:61557"/>
        <dbReference type="EC" id="3.6.1.9"/>
    </reaction>
</comment>
<comment type="similarity">
    <text evidence="3">Belongs to the Maf family.</text>
</comment>
<proteinExistence type="inferred from homology"/>
<evidence type="ECO:0000313" key="5">
    <source>
        <dbReference type="EMBL" id="SMC51222.1"/>
    </source>
</evidence>
<evidence type="ECO:0000313" key="6">
    <source>
        <dbReference type="Proteomes" id="UP000192634"/>
    </source>
</evidence>
<reference evidence="4 7" key="2">
    <citation type="submission" date="2020-10" db="EMBL/GenBank/DDBJ databases">
        <title>Janibacter indicus TT2 genome sequence.</title>
        <authorList>
            <person name="Lee K."/>
            <person name="Ganzorig M."/>
        </authorList>
    </citation>
    <scope>NUCLEOTIDE SEQUENCE [LARGE SCALE GENOMIC DNA]</scope>
    <source>
        <strain evidence="4 7">TT2</strain>
    </source>
</reference>
<dbReference type="PANTHER" id="PTHR43213">
    <property type="entry name" value="BIFUNCTIONAL DTTP/UTP PYROPHOSPHATASE/METHYLTRANSFERASE PROTEIN-RELATED"/>
    <property type="match status" value="1"/>
</dbReference>
<name>A0A1W1ZSL1_9MICO</name>
<comment type="cofactor">
    <cofactor evidence="1 3">
        <name>a divalent metal cation</name>
        <dbReference type="ChEBI" id="CHEBI:60240"/>
    </cofactor>
</comment>